<name>A0A8X8WFY8_SALSN</name>
<protein>
    <submittedName>
        <fullName evidence="1">Uncharacterized protein</fullName>
    </submittedName>
</protein>
<accession>A0A8X8WFY8</accession>
<evidence type="ECO:0000313" key="1">
    <source>
        <dbReference type="EMBL" id="KAG6393286.1"/>
    </source>
</evidence>
<organism evidence="1">
    <name type="scientific">Salvia splendens</name>
    <name type="common">Scarlet sage</name>
    <dbReference type="NCBI Taxonomy" id="180675"/>
    <lineage>
        <taxon>Eukaryota</taxon>
        <taxon>Viridiplantae</taxon>
        <taxon>Streptophyta</taxon>
        <taxon>Embryophyta</taxon>
        <taxon>Tracheophyta</taxon>
        <taxon>Spermatophyta</taxon>
        <taxon>Magnoliopsida</taxon>
        <taxon>eudicotyledons</taxon>
        <taxon>Gunneridae</taxon>
        <taxon>Pentapetalae</taxon>
        <taxon>asterids</taxon>
        <taxon>lamiids</taxon>
        <taxon>Lamiales</taxon>
        <taxon>Lamiaceae</taxon>
        <taxon>Nepetoideae</taxon>
        <taxon>Mentheae</taxon>
        <taxon>Salviinae</taxon>
        <taxon>Salvia</taxon>
        <taxon>Salvia subgen. Calosphace</taxon>
        <taxon>core Calosphace</taxon>
    </lineage>
</organism>
<evidence type="ECO:0000313" key="2">
    <source>
        <dbReference type="Proteomes" id="UP000298416"/>
    </source>
</evidence>
<comment type="caution">
    <text evidence="1">The sequence shown here is derived from an EMBL/GenBank/DDBJ whole genome shotgun (WGS) entry which is preliminary data.</text>
</comment>
<dbReference type="EMBL" id="PNBA02000018">
    <property type="protein sequence ID" value="KAG6393286.1"/>
    <property type="molecule type" value="Genomic_DNA"/>
</dbReference>
<gene>
    <name evidence="1" type="ORF">SASPL_147523</name>
</gene>
<reference evidence="1" key="2">
    <citation type="submission" date="2020-08" db="EMBL/GenBank/DDBJ databases">
        <title>Plant Genome Project.</title>
        <authorList>
            <person name="Zhang R.-G."/>
        </authorList>
    </citation>
    <scope>NUCLEOTIDE SEQUENCE</scope>
    <source>
        <strain evidence="1">Huo1</strain>
        <tissue evidence="1">Leaf</tissue>
    </source>
</reference>
<keyword evidence="2" id="KW-1185">Reference proteome</keyword>
<proteinExistence type="predicted"/>
<reference evidence="1" key="1">
    <citation type="submission" date="2018-01" db="EMBL/GenBank/DDBJ databases">
        <authorList>
            <person name="Mao J.F."/>
        </authorList>
    </citation>
    <scope>NUCLEOTIDE SEQUENCE</scope>
    <source>
        <strain evidence="1">Huo1</strain>
        <tissue evidence="1">Leaf</tissue>
    </source>
</reference>
<dbReference type="Proteomes" id="UP000298416">
    <property type="component" value="Unassembled WGS sequence"/>
</dbReference>
<dbReference type="AlphaFoldDB" id="A0A8X8WFY8"/>
<sequence>MSSNLASSDDLRKQVRSHEVAVAEINSLSSSRVHMLSSAVYQKNGNIFFRTTIQKASAFEQKQLEAAKAKL</sequence>